<dbReference type="EMBL" id="GGEC01066470">
    <property type="protein sequence ID" value="MBX46954.1"/>
    <property type="molecule type" value="Transcribed_RNA"/>
</dbReference>
<protein>
    <submittedName>
        <fullName evidence="1">Uncharacterized protein</fullName>
    </submittedName>
</protein>
<sequence length="57" mass="6205">MHAHDATAIRQGKHNLGDCLTRDCAAEDFAELGSTASGSEHFLTKDIELKEGSEYPE</sequence>
<accession>A0A2P2NWV3</accession>
<organism evidence="1">
    <name type="scientific">Rhizophora mucronata</name>
    <name type="common">Asiatic mangrove</name>
    <dbReference type="NCBI Taxonomy" id="61149"/>
    <lineage>
        <taxon>Eukaryota</taxon>
        <taxon>Viridiplantae</taxon>
        <taxon>Streptophyta</taxon>
        <taxon>Embryophyta</taxon>
        <taxon>Tracheophyta</taxon>
        <taxon>Spermatophyta</taxon>
        <taxon>Magnoliopsida</taxon>
        <taxon>eudicotyledons</taxon>
        <taxon>Gunneridae</taxon>
        <taxon>Pentapetalae</taxon>
        <taxon>rosids</taxon>
        <taxon>fabids</taxon>
        <taxon>Malpighiales</taxon>
        <taxon>Rhizophoraceae</taxon>
        <taxon>Rhizophora</taxon>
    </lineage>
</organism>
<name>A0A2P2NWV3_RHIMU</name>
<reference evidence="1" key="1">
    <citation type="submission" date="2018-02" db="EMBL/GenBank/DDBJ databases">
        <title>Rhizophora mucronata_Transcriptome.</title>
        <authorList>
            <person name="Meera S.P."/>
            <person name="Sreeshan A."/>
            <person name="Augustine A."/>
        </authorList>
    </citation>
    <scope>NUCLEOTIDE SEQUENCE</scope>
    <source>
        <tissue evidence="1">Leaf</tissue>
    </source>
</reference>
<proteinExistence type="predicted"/>
<dbReference type="AlphaFoldDB" id="A0A2P2NWV3"/>
<evidence type="ECO:0000313" key="1">
    <source>
        <dbReference type="EMBL" id="MBX46954.1"/>
    </source>
</evidence>